<protein>
    <submittedName>
        <fullName evidence="3">C-factor</fullName>
    </submittedName>
</protein>
<name>A0A1S3MM84_SALSA</name>
<dbReference type="InterPro" id="IPR051468">
    <property type="entry name" value="Fungal_SecMetab_SDRs"/>
</dbReference>
<dbReference type="InterPro" id="IPR036291">
    <property type="entry name" value="NAD(P)-bd_dom_sf"/>
</dbReference>
<keyword evidence="2" id="KW-1185">Reference proteome</keyword>
<dbReference type="SUPFAM" id="SSF51735">
    <property type="entry name" value="NAD(P)-binding Rossmann-fold domains"/>
    <property type="match status" value="1"/>
</dbReference>
<organism evidence="2 3">
    <name type="scientific">Salmo salar</name>
    <name type="common">Atlantic salmon</name>
    <dbReference type="NCBI Taxonomy" id="8030"/>
    <lineage>
        <taxon>Eukaryota</taxon>
        <taxon>Metazoa</taxon>
        <taxon>Chordata</taxon>
        <taxon>Craniata</taxon>
        <taxon>Vertebrata</taxon>
        <taxon>Euteleostomi</taxon>
        <taxon>Actinopterygii</taxon>
        <taxon>Neopterygii</taxon>
        <taxon>Teleostei</taxon>
        <taxon>Protacanthopterygii</taxon>
        <taxon>Salmoniformes</taxon>
        <taxon>Salmonidae</taxon>
        <taxon>Salmoninae</taxon>
        <taxon>Salmo</taxon>
    </lineage>
</organism>
<dbReference type="Bgee" id="ENSSSAG00000063431">
    <property type="expression patterns" value="Expressed in testis and 2 other cell types or tissues"/>
</dbReference>
<dbReference type="PRINTS" id="PR00080">
    <property type="entry name" value="SDRFAMILY"/>
</dbReference>
<dbReference type="AlphaFoldDB" id="A0A1S3MM84"/>
<dbReference type="Pfam" id="PF00106">
    <property type="entry name" value="adh_short"/>
    <property type="match status" value="1"/>
</dbReference>
<dbReference type="GO" id="GO:0005737">
    <property type="term" value="C:cytoplasm"/>
    <property type="evidence" value="ECO:0007669"/>
    <property type="project" value="TreeGrafter"/>
</dbReference>
<dbReference type="PaxDb" id="8030-ENSSSAP00000071056"/>
<dbReference type="PANTHER" id="PTHR43544:SF20">
    <property type="entry name" value="C-FACTOR"/>
    <property type="match status" value="1"/>
</dbReference>
<dbReference type="InterPro" id="IPR002347">
    <property type="entry name" value="SDR_fam"/>
</dbReference>
<dbReference type="RefSeq" id="XP_014004292.2">
    <property type="nucleotide sequence ID" value="XM_014148817.2"/>
</dbReference>
<evidence type="ECO:0000313" key="2">
    <source>
        <dbReference type="Proteomes" id="UP001652741"/>
    </source>
</evidence>
<dbReference type="PRINTS" id="PR00081">
    <property type="entry name" value="GDHRDH"/>
</dbReference>
<dbReference type="GeneID" id="106573615"/>
<evidence type="ECO:0000313" key="3">
    <source>
        <dbReference type="RefSeq" id="XP_014004292.2"/>
    </source>
</evidence>
<proteinExistence type="inferred from homology"/>
<sequence>MKFKPRLQIVSLQKLFVDTETDHTSSFNKVINRHLLTMTLQFTKCQSVLITGASRGLGLQMVKDLARSTERPKTIIATVRNPAAAQDLQNIAKSCEGVHIVQLDVVSQSSIDSALQAVSSILGSDGLNCLINNAAINPSTDLKTVTPDSMMKTFESNTVAPLFVTKTFLPLLQAAAARGTGMGIHRAAVINISSILGSIKLNWGAGAAFKSYAYRISKAALNMTTRCLATDLESEGILCMALHPGWVRTDMGGPHADLSAEESISSLLSVITDLTEKNHGGFLDYSGNKLQW</sequence>
<dbReference type="CDD" id="cd05325">
    <property type="entry name" value="carb_red_sniffer_like_SDR_c"/>
    <property type="match status" value="1"/>
</dbReference>
<accession>A0A1S3MM84</accession>
<reference evidence="3" key="1">
    <citation type="submission" date="2025-08" db="UniProtKB">
        <authorList>
            <consortium name="RefSeq"/>
        </authorList>
    </citation>
    <scope>IDENTIFICATION</scope>
</reference>
<dbReference type="Gene3D" id="3.40.50.720">
    <property type="entry name" value="NAD(P)-binding Rossmann-like Domain"/>
    <property type="match status" value="1"/>
</dbReference>
<comment type="similarity">
    <text evidence="1">Belongs to the short-chain dehydrogenases/reductases (SDR) family.</text>
</comment>
<dbReference type="GO" id="GO:0016491">
    <property type="term" value="F:oxidoreductase activity"/>
    <property type="evidence" value="ECO:0007669"/>
    <property type="project" value="TreeGrafter"/>
</dbReference>
<dbReference type="KEGG" id="sasa:106573615"/>
<evidence type="ECO:0000256" key="1">
    <source>
        <dbReference type="RuleBase" id="RU000363"/>
    </source>
</evidence>
<dbReference type="Proteomes" id="UP001652741">
    <property type="component" value="Chromosome ssa16"/>
</dbReference>
<dbReference type="STRING" id="8030.ENSSSAP00000071056"/>
<gene>
    <name evidence="3" type="primary">zgc:110339</name>
</gene>
<dbReference type="PANTHER" id="PTHR43544">
    <property type="entry name" value="SHORT-CHAIN DEHYDROGENASE/REDUCTASE"/>
    <property type="match status" value="1"/>
</dbReference>